<comment type="caution">
    <text evidence="1">The sequence shown here is derived from an EMBL/GenBank/DDBJ whole genome shotgun (WGS) entry which is preliminary data.</text>
</comment>
<keyword evidence="2" id="KW-1185">Reference proteome</keyword>
<evidence type="ECO:0000313" key="1">
    <source>
        <dbReference type="EMBL" id="MER2290004.1"/>
    </source>
</evidence>
<proteinExistence type="predicted"/>
<reference evidence="1" key="1">
    <citation type="submission" date="2024-06" db="EMBL/GenBank/DDBJ databases">
        <authorList>
            <person name="Campbell A.G."/>
        </authorList>
    </citation>
    <scope>NUCLEOTIDE SEQUENCE</scope>
    <source>
        <strain evidence="1">EM17</strain>
    </source>
</reference>
<dbReference type="EMBL" id="JBELQD010000019">
    <property type="protein sequence ID" value="MER2290004.1"/>
    <property type="molecule type" value="Genomic_DNA"/>
</dbReference>
<organism evidence="1 2">
    <name type="scientific">Methylobacterium brachiatum</name>
    <dbReference type="NCBI Taxonomy" id="269660"/>
    <lineage>
        <taxon>Bacteria</taxon>
        <taxon>Pseudomonadati</taxon>
        <taxon>Pseudomonadota</taxon>
        <taxon>Alphaproteobacteria</taxon>
        <taxon>Hyphomicrobiales</taxon>
        <taxon>Methylobacteriaceae</taxon>
        <taxon>Methylobacterium</taxon>
    </lineage>
</organism>
<name>A0ABV1R5A1_9HYPH</name>
<sequence length="367" mass="41738">MSKDIPEKIARLLDDFATLSELIELIEHEMEKRIVARHALVKIEGVLLLLARYKNAIRINKFSGSTKTVQQLDALIARLRNDYQGSVMETGRDTMAAHALQLDLLRVVEAWQFLGRSMFQILGEDLVEIAAELVSLDFGYKPVEHVSLDPKMQRIWRQDNFLGDPNQSRFATIYPGLGTAGIASPLPTMAQVQENAIRAVGLLTFMRQTRILAELSEEGTSLRRIFSEIMLNDLVAFWELLFTSHVPNEHGEVDDCVLDHWTQQGWRGATCLRELKKHPPEGFEEWRTKIRNKYTAHIDADADLHGWDLTSWPMTADRLMNECGRIANEFARCCGMDSRSKMLCRPPTPIRGIVGLTGQEGKHWNDS</sequence>
<gene>
    <name evidence="1" type="ORF">ABS770_17190</name>
</gene>
<evidence type="ECO:0000313" key="2">
    <source>
        <dbReference type="Proteomes" id="UP001432995"/>
    </source>
</evidence>
<accession>A0ABV1R5A1</accession>
<protein>
    <recommendedName>
        <fullName evidence="3">HEPN AbiU2-like domain-containing protein</fullName>
    </recommendedName>
</protein>
<evidence type="ECO:0008006" key="3">
    <source>
        <dbReference type="Google" id="ProtNLM"/>
    </source>
</evidence>
<dbReference type="RefSeq" id="WP_350379373.1">
    <property type="nucleotide sequence ID" value="NZ_JBELQD010000019.1"/>
</dbReference>
<dbReference type="Proteomes" id="UP001432995">
    <property type="component" value="Unassembled WGS sequence"/>
</dbReference>